<evidence type="ECO:0000256" key="7">
    <source>
        <dbReference type="ARBA" id="ARBA00022827"/>
    </source>
</evidence>
<comment type="caution">
    <text evidence="15">The sequence shown here is derived from an EMBL/GenBank/DDBJ whole genome shotgun (WGS) entry which is preliminary data.</text>
</comment>
<evidence type="ECO:0000256" key="12">
    <source>
        <dbReference type="ARBA" id="ARBA00032493"/>
    </source>
</evidence>
<evidence type="ECO:0000313" key="15">
    <source>
        <dbReference type="EMBL" id="RSL31866.1"/>
    </source>
</evidence>
<keyword evidence="7" id="KW-0274">FAD</keyword>
<reference evidence="15 16" key="1">
    <citation type="submission" date="2018-10" db="EMBL/GenBank/DDBJ databases">
        <title>Draft genome sequence of Bacillus salarius IM0101, isolated from a hypersaline soil in Inner Mongolia, China.</title>
        <authorList>
            <person name="Yamprayoonswat W."/>
            <person name="Boonvisut S."/>
            <person name="Jumpathong W."/>
            <person name="Sittihan S."/>
            <person name="Ruangsuj P."/>
            <person name="Wanthongcharoen S."/>
            <person name="Thongpramul N."/>
            <person name="Pimmason S."/>
            <person name="Yu B."/>
            <person name="Yasawong M."/>
        </authorList>
    </citation>
    <scope>NUCLEOTIDE SEQUENCE [LARGE SCALE GENOMIC DNA]</scope>
    <source>
        <strain evidence="15 16">IM0101</strain>
    </source>
</reference>
<dbReference type="PANTHER" id="PTHR42802:SF1">
    <property type="entry name" value="L-ORNITHINE N(5)-MONOOXYGENASE"/>
    <property type="match status" value="1"/>
</dbReference>
<name>A0A3R9RBU4_9BACI</name>
<dbReference type="RefSeq" id="WP_125557922.1">
    <property type="nucleotide sequence ID" value="NZ_RBVX01000020.1"/>
</dbReference>
<dbReference type="InterPro" id="IPR036188">
    <property type="entry name" value="FAD/NAD-bd_sf"/>
</dbReference>
<gene>
    <name evidence="15" type="ORF">D7Z54_18905</name>
</gene>
<dbReference type="PANTHER" id="PTHR42802">
    <property type="entry name" value="MONOOXYGENASE"/>
    <property type="match status" value="1"/>
</dbReference>
<comment type="pathway">
    <text evidence="2">Siderophore biosynthesis.</text>
</comment>
<evidence type="ECO:0000256" key="6">
    <source>
        <dbReference type="ARBA" id="ARBA00022630"/>
    </source>
</evidence>
<evidence type="ECO:0000256" key="5">
    <source>
        <dbReference type="ARBA" id="ARBA00016406"/>
    </source>
</evidence>
<evidence type="ECO:0000256" key="10">
    <source>
        <dbReference type="ARBA" id="ARBA00029939"/>
    </source>
</evidence>
<evidence type="ECO:0000256" key="8">
    <source>
        <dbReference type="ARBA" id="ARBA00022857"/>
    </source>
</evidence>
<dbReference type="EMBL" id="RBVX01000020">
    <property type="protein sequence ID" value="RSL31866.1"/>
    <property type="molecule type" value="Genomic_DNA"/>
</dbReference>
<comment type="similarity">
    <text evidence="3">Belongs to the lysine N(6)-hydroxylase/L-ornithine N(5)-oxygenase family.</text>
</comment>
<accession>A0A3R9RBU4</accession>
<proteinExistence type="inferred from homology"/>
<dbReference type="OrthoDB" id="7527071at2"/>
<dbReference type="Gene3D" id="3.50.50.60">
    <property type="entry name" value="FAD/NAD(P)-binding domain"/>
    <property type="match status" value="1"/>
</dbReference>
<dbReference type="GO" id="GO:0006879">
    <property type="term" value="P:intracellular iron ion homeostasis"/>
    <property type="evidence" value="ECO:0007669"/>
    <property type="project" value="TreeGrafter"/>
</dbReference>
<keyword evidence="8" id="KW-0521">NADP</keyword>
<evidence type="ECO:0000256" key="14">
    <source>
        <dbReference type="ARBA" id="ARBA00048407"/>
    </source>
</evidence>
<dbReference type="Pfam" id="PF13434">
    <property type="entry name" value="Lys_Orn_oxgnase"/>
    <property type="match status" value="1"/>
</dbReference>
<evidence type="ECO:0000256" key="13">
    <source>
        <dbReference type="ARBA" id="ARBA00032738"/>
    </source>
</evidence>
<protein>
    <recommendedName>
        <fullName evidence="5">L-lysine N6-monooxygenase MbtG</fullName>
        <ecNumber evidence="4">1.14.13.59</ecNumber>
    </recommendedName>
    <alternativeName>
        <fullName evidence="13">Lysine 6-N-hydroxylase</fullName>
    </alternativeName>
    <alternativeName>
        <fullName evidence="12">Lysine N6-hydroxylase</fullName>
    </alternativeName>
    <alternativeName>
        <fullName evidence="10">Lysine-N-oxygenase</fullName>
    </alternativeName>
    <alternativeName>
        <fullName evidence="11">Mycobactin synthase protein G</fullName>
    </alternativeName>
</protein>
<organism evidence="15 16">
    <name type="scientific">Salibacterium salarium</name>
    <dbReference type="NCBI Taxonomy" id="284579"/>
    <lineage>
        <taxon>Bacteria</taxon>
        <taxon>Bacillati</taxon>
        <taxon>Bacillota</taxon>
        <taxon>Bacilli</taxon>
        <taxon>Bacillales</taxon>
        <taxon>Bacillaceae</taxon>
    </lineage>
</organism>
<keyword evidence="6" id="KW-0285">Flavoprotein</keyword>
<evidence type="ECO:0000256" key="3">
    <source>
        <dbReference type="ARBA" id="ARBA00007588"/>
    </source>
</evidence>
<evidence type="ECO:0000256" key="11">
    <source>
        <dbReference type="ARBA" id="ARBA00031158"/>
    </source>
</evidence>
<comment type="catalytic activity">
    <reaction evidence="14">
        <text>L-lysine + NADPH + O2 = N(6)-hydroxy-L-lysine + NADP(+) + H2O</text>
        <dbReference type="Rhea" id="RHEA:23228"/>
        <dbReference type="ChEBI" id="CHEBI:15377"/>
        <dbReference type="ChEBI" id="CHEBI:15379"/>
        <dbReference type="ChEBI" id="CHEBI:32551"/>
        <dbReference type="ChEBI" id="CHEBI:57783"/>
        <dbReference type="ChEBI" id="CHEBI:57820"/>
        <dbReference type="ChEBI" id="CHEBI:58349"/>
        <dbReference type="EC" id="1.14.13.59"/>
    </reaction>
</comment>
<dbReference type="EC" id="1.14.13.59" evidence="4"/>
<comment type="cofactor">
    <cofactor evidence="1">
        <name>FAD</name>
        <dbReference type="ChEBI" id="CHEBI:57692"/>
    </cofactor>
</comment>
<evidence type="ECO:0000256" key="2">
    <source>
        <dbReference type="ARBA" id="ARBA00004924"/>
    </source>
</evidence>
<evidence type="ECO:0000313" key="16">
    <source>
        <dbReference type="Proteomes" id="UP000275076"/>
    </source>
</evidence>
<dbReference type="GO" id="GO:0047091">
    <property type="term" value="F:L-lysine 6-monooxygenase (NADPH) activity"/>
    <property type="evidence" value="ECO:0007669"/>
    <property type="project" value="UniProtKB-EC"/>
</dbReference>
<evidence type="ECO:0000256" key="4">
    <source>
        <dbReference type="ARBA" id="ARBA00013076"/>
    </source>
</evidence>
<keyword evidence="9" id="KW-0560">Oxidoreductase</keyword>
<evidence type="ECO:0000256" key="1">
    <source>
        <dbReference type="ARBA" id="ARBA00001974"/>
    </source>
</evidence>
<dbReference type="Proteomes" id="UP000275076">
    <property type="component" value="Unassembled WGS sequence"/>
</dbReference>
<keyword evidence="16" id="KW-1185">Reference proteome</keyword>
<evidence type="ECO:0000256" key="9">
    <source>
        <dbReference type="ARBA" id="ARBA00023002"/>
    </source>
</evidence>
<sequence>MSQQYEEKDVVGVGLGPSNLALAVALFENQDTYTHNDFLFLEKSQKVSWHPGMILENKKTLILNVPVSVLRGAGSFFCRVLYETSSYRRAFFWTERTQRN</sequence>
<dbReference type="InterPro" id="IPR025700">
    <property type="entry name" value="Lys/Orn_oxygenase"/>
</dbReference>
<dbReference type="AlphaFoldDB" id="A0A3R9RBU4"/>